<evidence type="ECO:0000313" key="2">
    <source>
        <dbReference type="EMBL" id="MFC4061229.1"/>
    </source>
</evidence>
<dbReference type="RefSeq" id="WP_377291200.1">
    <property type="nucleotide sequence ID" value="NZ_JBHSBM010000025.1"/>
</dbReference>
<evidence type="ECO:0000313" key="3">
    <source>
        <dbReference type="Proteomes" id="UP001595850"/>
    </source>
</evidence>
<sequence>MSEQHDPAETSSSEPSQPEPGAGRSPESDAPPIAPDAAVGESRTVAERSGADTDFPARPIPADPVTPSPPLESPEGEDEERSGTPAPDMGPSS</sequence>
<dbReference type="Proteomes" id="UP001595850">
    <property type="component" value="Unassembled WGS sequence"/>
</dbReference>
<feature type="compositionally biased region" description="Pro residues" evidence="1">
    <location>
        <begin position="58"/>
        <end position="72"/>
    </location>
</feature>
<keyword evidence="3" id="KW-1185">Reference proteome</keyword>
<protein>
    <submittedName>
        <fullName evidence="2">Uncharacterized protein</fullName>
    </submittedName>
</protein>
<name>A0ABV8IAI3_9ACTN</name>
<proteinExistence type="predicted"/>
<comment type="caution">
    <text evidence="2">The sequence shown here is derived from an EMBL/GenBank/DDBJ whole genome shotgun (WGS) entry which is preliminary data.</text>
</comment>
<evidence type="ECO:0000256" key="1">
    <source>
        <dbReference type="SAM" id="MobiDB-lite"/>
    </source>
</evidence>
<organism evidence="2 3">
    <name type="scientific">Planomonospora corallina</name>
    <dbReference type="NCBI Taxonomy" id="1806052"/>
    <lineage>
        <taxon>Bacteria</taxon>
        <taxon>Bacillati</taxon>
        <taxon>Actinomycetota</taxon>
        <taxon>Actinomycetes</taxon>
        <taxon>Streptosporangiales</taxon>
        <taxon>Streptosporangiaceae</taxon>
        <taxon>Planomonospora</taxon>
    </lineage>
</organism>
<gene>
    <name evidence="2" type="ORF">ACFOWE_23260</name>
</gene>
<accession>A0ABV8IAI3</accession>
<reference evidence="3" key="1">
    <citation type="journal article" date="2019" name="Int. J. Syst. Evol. Microbiol.">
        <title>The Global Catalogue of Microorganisms (GCM) 10K type strain sequencing project: providing services to taxonomists for standard genome sequencing and annotation.</title>
        <authorList>
            <consortium name="The Broad Institute Genomics Platform"/>
            <consortium name="The Broad Institute Genome Sequencing Center for Infectious Disease"/>
            <person name="Wu L."/>
            <person name="Ma J."/>
        </authorList>
    </citation>
    <scope>NUCLEOTIDE SEQUENCE [LARGE SCALE GENOMIC DNA]</scope>
    <source>
        <strain evidence="3">TBRC 4489</strain>
    </source>
</reference>
<feature type="compositionally biased region" description="Low complexity" evidence="1">
    <location>
        <begin position="9"/>
        <end position="20"/>
    </location>
</feature>
<dbReference type="EMBL" id="JBHSBM010000025">
    <property type="protein sequence ID" value="MFC4061229.1"/>
    <property type="molecule type" value="Genomic_DNA"/>
</dbReference>
<feature type="region of interest" description="Disordered" evidence="1">
    <location>
        <begin position="1"/>
        <end position="93"/>
    </location>
</feature>